<sequence length="364" mass="39218">MEPLVFSTPVPTKLSSVVNNPKHGSVDLGLGFGASFKKGMAVEDTRVNDKATSVGSSVDKVILAEAPVTPFADRENARSSVTNLTPLTSISSSTRKSDFGDFCYDEVIEWNEKVAEKPCSGAETPEKNTFDPFASGPEELIFAPKKSHKETVIFDDDGHAPSHNPSRTKMISNAQKSRLSVARNLCFESCLDSENENHSLGLNTSTVPSSANTDQCDSLDSAEALNLSSQSRSRVVRVLDLHYEKRSTPEAHSTDGPVSDNDRHIILPVDDVCNEETFIQSMCGSFLEVILSKQYEDAKLNISGSGVKDVSCYGSDQPVPGTPVTPNKGFSRVVSVCPGAPIKARPKSRSRGAALGSVCRKLEF</sequence>
<dbReference type="AlphaFoldDB" id="D5A8H0"/>
<organism evidence="1">
    <name type="scientific">Picea sitchensis</name>
    <name type="common">Sitka spruce</name>
    <name type="synonym">Pinus sitchensis</name>
    <dbReference type="NCBI Taxonomy" id="3332"/>
    <lineage>
        <taxon>Eukaryota</taxon>
        <taxon>Viridiplantae</taxon>
        <taxon>Streptophyta</taxon>
        <taxon>Embryophyta</taxon>
        <taxon>Tracheophyta</taxon>
        <taxon>Spermatophyta</taxon>
        <taxon>Pinopsida</taxon>
        <taxon>Pinidae</taxon>
        <taxon>Conifers I</taxon>
        <taxon>Pinales</taxon>
        <taxon>Pinaceae</taxon>
        <taxon>Picea</taxon>
    </lineage>
</organism>
<accession>D5A8H0</accession>
<dbReference type="InterPro" id="IPR038971">
    <property type="entry name" value="SMR11/SMR16"/>
</dbReference>
<dbReference type="PANTHER" id="PTHR36310">
    <property type="entry name" value="CYCLIN-DEPENDENT PROTEIN KINASE INHIBITOR SMR11"/>
    <property type="match status" value="1"/>
</dbReference>
<dbReference type="EMBL" id="BT122464">
    <property type="protein sequence ID" value="ADE75839.1"/>
    <property type="molecule type" value="mRNA"/>
</dbReference>
<name>D5A8H0_PICSI</name>
<protein>
    <submittedName>
        <fullName evidence="1">Uncharacterized protein</fullName>
    </submittedName>
</protein>
<evidence type="ECO:0000313" key="1">
    <source>
        <dbReference type="EMBL" id="ADE75839.1"/>
    </source>
</evidence>
<dbReference type="OMA" id="EQSTFDP"/>
<proteinExistence type="evidence at transcript level"/>
<dbReference type="PANTHER" id="PTHR36310:SF1">
    <property type="entry name" value="CYCLIN-DEPENDENT PROTEIN KINASE INHIBITOR SMR11"/>
    <property type="match status" value="1"/>
</dbReference>
<reference evidence="1" key="1">
    <citation type="submission" date="2010-04" db="EMBL/GenBank/DDBJ databases">
        <authorList>
            <person name="Reid K.E."/>
            <person name="Liao N."/>
            <person name="Chan S."/>
            <person name="Docking R."/>
            <person name="Taylor G."/>
            <person name="Moore R."/>
            <person name="Mayo M."/>
            <person name="Munro S."/>
            <person name="King J."/>
            <person name="Yanchuk A."/>
            <person name="Holt R."/>
            <person name="Jones S."/>
            <person name="Marra M."/>
            <person name="Ritland C.E."/>
            <person name="Ritland K."/>
            <person name="Bohlmann J."/>
        </authorList>
    </citation>
    <scope>NUCLEOTIDE SEQUENCE</scope>
    <source>
        <tissue evidence="1">Buds collected with no treatment. Collection October 2007</tissue>
    </source>
</reference>